<evidence type="ECO:0000256" key="13">
    <source>
        <dbReference type="ARBA" id="ARBA00047833"/>
    </source>
</evidence>
<comment type="similarity">
    <text evidence="14">Belongs to the MurCDEF family.</text>
</comment>
<dbReference type="Proteomes" id="UP000033731">
    <property type="component" value="Unassembled WGS sequence"/>
</dbReference>
<comment type="function">
    <text evidence="14">Cell wall formation.</text>
</comment>
<dbReference type="InterPro" id="IPR004101">
    <property type="entry name" value="Mur_ligase_C"/>
</dbReference>
<evidence type="ECO:0000256" key="8">
    <source>
        <dbReference type="ARBA" id="ARBA00022840"/>
    </source>
</evidence>
<keyword evidence="12 14" id="KW-0961">Cell wall biogenesis/degradation</keyword>
<feature type="domain" description="Mur ligase central" evidence="17">
    <location>
        <begin position="112"/>
        <end position="298"/>
    </location>
</feature>
<evidence type="ECO:0000256" key="6">
    <source>
        <dbReference type="ARBA" id="ARBA00022618"/>
    </source>
</evidence>
<dbReference type="HAMAP" id="MF_00046">
    <property type="entry name" value="MurC"/>
    <property type="match status" value="1"/>
</dbReference>
<dbReference type="GO" id="GO:0005737">
    <property type="term" value="C:cytoplasm"/>
    <property type="evidence" value="ECO:0007669"/>
    <property type="project" value="UniProtKB-SubCell"/>
</dbReference>
<dbReference type="InterPro" id="IPR013221">
    <property type="entry name" value="Mur_ligase_cen"/>
</dbReference>
<keyword evidence="8 14" id="KW-0067">ATP-binding</keyword>
<evidence type="ECO:0000259" key="15">
    <source>
        <dbReference type="Pfam" id="PF01225"/>
    </source>
</evidence>
<keyword evidence="19" id="KW-1185">Reference proteome</keyword>
<dbReference type="GO" id="GO:0071555">
    <property type="term" value="P:cell wall organization"/>
    <property type="evidence" value="ECO:0007669"/>
    <property type="project" value="UniProtKB-KW"/>
</dbReference>
<dbReference type="RefSeq" id="WP_034441538.1">
    <property type="nucleotide sequence ID" value="NZ_JMTK01000001.1"/>
</dbReference>
<evidence type="ECO:0000256" key="14">
    <source>
        <dbReference type="HAMAP-Rule" id="MF_00046"/>
    </source>
</evidence>
<dbReference type="GO" id="GO:0009252">
    <property type="term" value="P:peptidoglycan biosynthetic process"/>
    <property type="evidence" value="ECO:0007669"/>
    <property type="project" value="UniProtKB-UniRule"/>
</dbReference>
<protein>
    <recommendedName>
        <fullName evidence="3 14">UDP-N-acetylmuramate--L-alanine ligase</fullName>
        <ecNumber evidence="3 14">6.3.2.8</ecNumber>
    </recommendedName>
    <alternativeName>
        <fullName evidence="14">UDP-N-acetylmuramoyl-L-alanine synthetase</fullName>
    </alternativeName>
</protein>
<organism evidence="18 19">
    <name type="scientific">Candidatus Liberibacter solanacearum</name>
    <dbReference type="NCBI Taxonomy" id="556287"/>
    <lineage>
        <taxon>Bacteria</taxon>
        <taxon>Pseudomonadati</taxon>
        <taxon>Pseudomonadota</taxon>
        <taxon>Alphaproteobacteria</taxon>
        <taxon>Hyphomicrobiales</taxon>
        <taxon>Rhizobiaceae</taxon>
        <taxon>Liberibacter</taxon>
    </lineage>
</organism>
<feature type="binding site" evidence="14">
    <location>
        <begin position="114"/>
        <end position="120"/>
    </location>
    <ligand>
        <name>ATP</name>
        <dbReference type="ChEBI" id="CHEBI:30616"/>
    </ligand>
</feature>
<dbReference type="UniPathway" id="UPA00219"/>
<dbReference type="PATRIC" id="fig|556287.8.peg.168"/>
<evidence type="ECO:0000256" key="11">
    <source>
        <dbReference type="ARBA" id="ARBA00023306"/>
    </source>
</evidence>
<dbReference type="AlphaFoldDB" id="A0A095BG72"/>
<comment type="caution">
    <text evidence="18">The sequence shown here is derived from an EMBL/GenBank/DDBJ whole genome shotgun (WGS) entry which is preliminary data.</text>
</comment>
<dbReference type="Gene3D" id="3.40.50.720">
    <property type="entry name" value="NAD(P)-binding Rossmann-like Domain"/>
    <property type="match status" value="1"/>
</dbReference>
<evidence type="ECO:0000256" key="3">
    <source>
        <dbReference type="ARBA" id="ARBA00012211"/>
    </source>
</evidence>
<dbReference type="PANTHER" id="PTHR43445">
    <property type="entry name" value="UDP-N-ACETYLMURAMATE--L-ALANINE LIGASE-RELATED"/>
    <property type="match status" value="1"/>
</dbReference>
<dbReference type="Pfam" id="PF01225">
    <property type="entry name" value="Mur_ligase"/>
    <property type="match status" value="1"/>
</dbReference>
<evidence type="ECO:0000259" key="16">
    <source>
        <dbReference type="Pfam" id="PF02875"/>
    </source>
</evidence>
<sequence>MLIPQGVGPIHFVGIGGIGMSGIAEVLHNTGYQVQGSDVILGPNVQRLHKQGIKVSIGHKEENIGNAEILVVSTAIDKDNVECVAARERNIPIIYRSEMLAGLMRARKSISVSGTHGKTTTTSLIAALLEQGNLDPTVINGGIVNSYGTNARIGTGEWIVVEADESDGTFIKLPSDIVVVTNIDPEHLDYYSDFDAIRAAFYKFIDNVPFYGFAVVCLDHPEVLSLVARIQNRKIITYGQHPQADVCYSNIRKYSGRSIFDVTLQGSLTQTPIEIKDLVLPLIGNYNISNASAAIAIAHRLGLSSEDIAKGLAGFSGIKRRFTLIGIWNDVHIFDDYGHHPVEISAVLSAVRQICPGKVIAIHQPHRYTRLSTLFDQFSKCFVDSDTVLISPVYAAGEKVISGFSSQELVQKIKESGHPEAYYLDSFDHLVSKILDVVEPGDFIIFFGAGNITQWAASLIGELELVTEQKNVCMM</sequence>
<dbReference type="SUPFAM" id="SSF53623">
    <property type="entry name" value="MurD-like peptide ligases, catalytic domain"/>
    <property type="match status" value="1"/>
</dbReference>
<evidence type="ECO:0000259" key="17">
    <source>
        <dbReference type="Pfam" id="PF08245"/>
    </source>
</evidence>
<dbReference type="GO" id="GO:0051301">
    <property type="term" value="P:cell division"/>
    <property type="evidence" value="ECO:0007669"/>
    <property type="project" value="UniProtKB-KW"/>
</dbReference>
<gene>
    <name evidence="14" type="primary">murC</name>
    <name evidence="18" type="ORF">DJ66_0198</name>
</gene>
<evidence type="ECO:0000256" key="5">
    <source>
        <dbReference type="ARBA" id="ARBA00022598"/>
    </source>
</evidence>
<dbReference type="GO" id="GO:0008763">
    <property type="term" value="F:UDP-N-acetylmuramate-L-alanine ligase activity"/>
    <property type="evidence" value="ECO:0007669"/>
    <property type="project" value="UniProtKB-UniRule"/>
</dbReference>
<dbReference type="Gene3D" id="3.40.1190.10">
    <property type="entry name" value="Mur-like, catalytic domain"/>
    <property type="match status" value="1"/>
</dbReference>
<comment type="pathway">
    <text evidence="2 14">Cell wall biogenesis; peptidoglycan biosynthesis.</text>
</comment>
<keyword evidence="5 14" id="KW-0436">Ligase</keyword>
<evidence type="ECO:0000313" key="19">
    <source>
        <dbReference type="Proteomes" id="UP000033731"/>
    </source>
</evidence>
<keyword evidence="7 14" id="KW-0547">Nucleotide-binding</keyword>
<dbReference type="GO" id="GO:0008360">
    <property type="term" value="P:regulation of cell shape"/>
    <property type="evidence" value="ECO:0007669"/>
    <property type="project" value="UniProtKB-KW"/>
</dbReference>
<accession>A0A095BG72</accession>
<dbReference type="EMBL" id="JMTK01000001">
    <property type="protein sequence ID" value="KJZ82589.1"/>
    <property type="molecule type" value="Genomic_DNA"/>
</dbReference>
<keyword evidence="11 14" id="KW-0131">Cell cycle</keyword>
<keyword evidence="4 14" id="KW-0963">Cytoplasm</keyword>
<dbReference type="InterPro" id="IPR036615">
    <property type="entry name" value="Mur_ligase_C_dom_sf"/>
</dbReference>
<evidence type="ECO:0000256" key="1">
    <source>
        <dbReference type="ARBA" id="ARBA00004496"/>
    </source>
</evidence>
<dbReference type="NCBIfam" id="TIGR01082">
    <property type="entry name" value="murC"/>
    <property type="match status" value="1"/>
</dbReference>
<evidence type="ECO:0000256" key="4">
    <source>
        <dbReference type="ARBA" id="ARBA00022490"/>
    </source>
</evidence>
<dbReference type="InterPro" id="IPR000713">
    <property type="entry name" value="Mur_ligase_N"/>
</dbReference>
<feature type="domain" description="Mur ligase N-terminal catalytic" evidence="15">
    <location>
        <begin position="10"/>
        <end position="107"/>
    </location>
</feature>
<dbReference type="PANTHER" id="PTHR43445:SF3">
    <property type="entry name" value="UDP-N-ACETYLMURAMATE--L-ALANINE LIGASE"/>
    <property type="match status" value="1"/>
</dbReference>
<keyword evidence="10 14" id="KW-0573">Peptidoglycan synthesis</keyword>
<comment type="catalytic activity">
    <reaction evidence="13 14">
        <text>UDP-N-acetyl-alpha-D-muramate + L-alanine + ATP = UDP-N-acetyl-alpha-D-muramoyl-L-alanine + ADP + phosphate + H(+)</text>
        <dbReference type="Rhea" id="RHEA:23372"/>
        <dbReference type="ChEBI" id="CHEBI:15378"/>
        <dbReference type="ChEBI" id="CHEBI:30616"/>
        <dbReference type="ChEBI" id="CHEBI:43474"/>
        <dbReference type="ChEBI" id="CHEBI:57972"/>
        <dbReference type="ChEBI" id="CHEBI:70757"/>
        <dbReference type="ChEBI" id="CHEBI:83898"/>
        <dbReference type="ChEBI" id="CHEBI:456216"/>
        <dbReference type="EC" id="6.3.2.8"/>
    </reaction>
</comment>
<evidence type="ECO:0000256" key="12">
    <source>
        <dbReference type="ARBA" id="ARBA00023316"/>
    </source>
</evidence>
<dbReference type="InterPro" id="IPR050061">
    <property type="entry name" value="MurCDEF_pg_biosynth"/>
</dbReference>
<dbReference type="Pfam" id="PF08245">
    <property type="entry name" value="Mur_ligase_M"/>
    <property type="match status" value="1"/>
</dbReference>
<proteinExistence type="inferred from homology"/>
<evidence type="ECO:0000256" key="10">
    <source>
        <dbReference type="ARBA" id="ARBA00022984"/>
    </source>
</evidence>
<keyword evidence="6 14" id="KW-0132">Cell division</keyword>
<reference evidence="18 19" key="1">
    <citation type="journal article" date="2015" name="Phytopathology">
        <title>Genomes of Candidatus Liberibacter solanacearum haplotype A from New Zealand and the USA suggest significant genome plasticity in the species.</title>
        <authorList>
            <person name="Thompson S.M."/>
            <person name="Johnson C.P."/>
            <person name="Lu A.Y."/>
            <person name="Frampton R.A."/>
            <person name="Sullivan K.L."/>
            <person name="Fiers M.W."/>
            <person name="Crowhurst R.N."/>
            <person name="Pitman A.R."/>
            <person name="Scott I."/>
            <person name="Gudmestad N.C."/>
            <person name="Smith G.R."/>
        </authorList>
    </citation>
    <scope>NUCLEOTIDE SEQUENCE [LARGE SCALE GENOMIC DNA]</scope>
    <source>
        <strain evidence="18 19">LsoNZ1</strain>
    </source>
</reference>
<dbReference type="Pfam" id="PF02875">
    <property type="entry name" value="Mur_ligase_C"/>
    <property type="match status" value="1"/>
</dbReference>
<dbReference type="SUPFAM" id="SSF53244">
    <property type="entry name" value="MurD-like peptide ligases, peptide-binding domain"/>
    <property type="match status" value="1"/>
</dbReference>
<dbReference type="EC" id="6.3.2.8" evidence="3 14"/>
<comment type="subcellular location">
    <subcellularLocation>
        <location evidence="1 14">Cytoplasm</location>
    </subcellularLocation>
</comment>
<feature type="domain" description="Mur ligase C-terminal" evidence="16">
    <location>
        <begin position="320"/>
        <end position="450"/>
    </location>
</feature>
<dbReference type="GO" id="GO:0005524">
    <property type="term" value="F:ATP binding"/>
    <property type="evidence" value="ECO:0007669"/>
    <property type="project" value="UniProtKB-UniRule"/>
</dbReference>
<dbReference type="InterPro" id="IPR036565">
    <property type="entry name" value="Mur-like_cat_sf"/>
</dbReference>
<dbReference type="Gene3D" id="3.90.190.20">
    <property type="entry name" value="Mur ligase, C-terminal domain"/>
    <property type="match status" value="1"/>
</dbReference>
<evidence type="ECO:0000256" key="7">
    <source>
        <dbReference type="ARBA" id="ARBA00022741"/>
    </source>
</evidence>
<evidence type="ECO:0000256" key="9">
    <source>
        <dbReference type="ARBA" id="ARBA00022960"/>
    </source>
</evidence>
<name>A0A095BG72_9HYPH</name>
<keyword evidence="9 14" id="KW-0133">Cell shape</keyword>
<evidence type="ECO:0000256" key="2">
    <source>
        <dbReference type="ARBA" id="ARBA00004752"/>
    </source>
</evidence>
<dbReference type="SUPFAM" id="SSF51984">
    <property type="entry name" value="MurCD N-terminal domain"/>
    <property type="match status" value="1"/>
</dbReference>
<dbReference type="InterPro" id="IPR005758">
    <property type="entry name" value="UDP-N-AcMur_Ala_ligase_MurC"/>
</dbReference>
<evidence type="ECO:0000313" key="18">
    <source>
        <dbReference type="EMBL" id="KJZ82589.1"/>
    </source>
</evidence>